<keyword evidence="12" id="KW-1185">Reference proteome</keyword>
<keyword evidence="4 10" id="KW-0637">Prenyltransferase</keyword>
<evidence type="ECO:0000256" key="4">
    <source>
        <dbReference type="ARBA" id="ARBA00022602"/>
    </source>
</evidence>
<dbReference type="PANTHER" id="PTHR11129">
    <property type="entry name" value="PROTEIN FARNESYLTRANSFERASE ALPHA SUBUNIT/RAB GERANYLGERANYL TRANSFERASE ALPHA SUBUNIT"/>
    <property type="match status" value="1"/>
</dbReference>
<dbReference type="SUPFAM" id="SSF52075">
    <property type="entry name" value="Outer arm dynein light chain 1"/>
    <property type="match status" value="1"/>
</dbReference>
<dbReference type="FunFam" id="1.25.40.120:FF:000035">
    <property type="entry name" value="Geranylgeranyl transferase type-2 subunit alpha"/>
    <property type="match status" value="1"/>
</dbReference>
<evidence type="ECO:0000313" key="12">
    <source>
        <dbReference type="Proteomes" id="UP000816034"/>
    </source>
</evidence>
<dbReference type="InterPro" id="IPR001611">
    <property type="entry name" value="Leu-rich_rpt"/>
</dbReference>
<dbReference type="RefSeq" id="XP_044552447.1">
    <property type="nucleotide sequence ID" value="XM_044696022.1"/>
</dbReference>
<dbReference type="GO" id="GO:0097354">
    <property type="term" value="P:prenylation"/>
    <property type="evidence" value="ECO:0007669"/>
    <property type="project" value="UniProtKB-UniRule"/>
</dbReference>
<comment type="caution">
    <text evidence="11">The sequence shown here is derived from an EMBL/GenBank/DDBJ whole genome shotgun (WGS) entry which is preliminary data.</text>
</comment>
<dbReference type="PANTHER" id="PTHR11129:SF2">
    <property type="entry name" value="GERANYLGERANYL TRANSFERASE TYPE-2 SUBUNIT ALPHA"/>
    <property type="match status" value="1"/>
</dbReference>
<evidence type="ECO:0000256" key="9">
    <source>
        <dbReference type="ARBA" id="ARBA00047658"/>
    </source>
</evidence>
<comment type="catalytic activity">
    <reaction evidence="9 10">
        <text>geranylgeranyl diphosphate + L-cysteinyl-[protein] = S-geranylgeranyl-L-cysteinyl-[protein] + diphosphate</text>
        <dbReference type="Rhea" id="RHEA:21240"/>
        <dbReference type="Rhea" id="RHEA-COMP:10131"/>
        <dbReference type="Rhea" id="RHEA-COMP:11537"/>
        <dbReference type="ChEBI" id="CHEBI:29950"/>
        <dbReference type="ChEBI" id="CHEBI:33019"/>
        <dbReference type="ChEBI" id="CHEBI:57533"/>
        <dbReference type="ChEBI" id="CHEBI:86021"/>
        <dbReference type="EC" id="2.5.1.60"/>
    </reaction>
</comment>
<evidence type="ECO:0000256" key="2">
    <source>
        <dbReference type="ARBA" id="ARBA00012656"/>
    </source>
</evidence>
<evidence type="ECO:0000256" key="7">
    <source>
        <dbReference type="ARBA" id="ARBA00022737"/>
    </source>
</evidence>
<keyword evidence="6 10" id="KW-0808">Transferase</keyword>
<dbReference type="SMART" id="SM00365">
    <property type="entry name" value="LRR_SD22"/>
    <property type="match status" value="3"/>
</dbReference>
<dbReference type="EMBL" id="PYSW02000010">
    <property type="protein sequence ID" value="KAG2388455.1"/>
    <property type="molecule type" value="Genomic_DNA"/>
</dbReference>
<evidence type="ECO:0000256" key="10">
    <source>
        <dbReference type="RuleBase" id="RU367120"/>
    </source>
</evidence>
<reference evidence="11 12" key="1">
    <citation type="journal article" date="2018" name="BMC Genomics">
        <title>The genome of Naegleria lovaniensis, the basis for a comparative approach to unravel pathogenicity factors of the human pathogenic amoeba N. fowleri.</title>
        <authorList>
            <person name="Liechti N."/>
            <person name="Schurch N."/>
            <person name="Bruggmann R."/>
            <person name="Wittwer M."/>
        </authorList>
    </citation>
    <scope>NUCLEOTIDE SEQUENCE [LARGE SCALE GENOMIC DNA]</scope>
    <source>
        <strain evidence="11 12">ATCC 30569</strain>
    </source>
</reference>
<dbReference type="AlphaFoldDB" id="A0AA88GWT9"/>
<protein>
    <recommendedName>
        <fullName evidence="3 10">Geranylgeranyl transferase type-2 subunit alpha</fullName>
        <ecNumber evidence="2 10">2.5.1.60</ecNumber>
    </recommendedName>
    <alternativeName>
        <fullName evidence="8 10">Geranylgeranyl transferase type II subunit alpha</fullName>
    </alternativeName>
</protein>
<dbReference type="SUPFAM" id="SSF48439">
    <property type="entry name" value="Protein prenylyltransferase"/>
    <property type="match status" value="1"/>
</dbReference>
<dbReference type="GO" id="GO:0004663">
    <property type="term" value="F:Rab geranylgeranyltransferase activity"/>
    <property type="evidence" value="ECO:0007669"/>
    <property type="project" value="UniProtKB-UniRule"/>
</dbReference>
<dbReference type="InterPro" id="IPR002088">
    <property type="entry name" value="Prenyl_trans_a"/>
</dbReference>
<dbReference type="InterPro" id="IPR025875">
    <property type="entry name" value="Leu-rich_rpt_4"/>
</dbReference>
<evidence type="ECO:0000256" key="3">
    <source>
        <dbReference type="ARBA" id="ARBA00014772"/>
    </source>
</evidence>
<keyword evidence="5" id="KW-0433">Leucine-rich repeat</keyword>
<comment type="similarity">
    <text evidence="1 10">Belongs to the protein prenyltransferase subunit alpha family.</text>
</comment>
<dbReference type="SMART" id="SM00369">
    <property type="entry name" value="LRR_TYP"/>
    <property type="match status" value="3"/>
</dbReference>
<dbReference type="Gene3D" id="1.25.40.120">
    <property type="entry name" value="Protein prenylyltransferase"/>
    <property type="match status" value="1"/>
</dbReference>
<dbReference type="Pfam" id="PF01239">
    <property type="entry name" value="PPTA"/>
    <property type="match status" value="4"/>
</dbReference>
<name>A0AA88GWT9_NAELO</name>
<evidence type="ECO:0000256" key="8">
    <source>
        <dbReference type="ARBA" id="ARBA00031267"/>
    </source>
</evidence>
<dbReference type="Pfam" id="PF12799">
    <property type="entry name" value="LRR_4"/>
    <property type="match status" value="1"/>
</dbReference>
<dbReference type="Proteomes" id="UP000816034">
    <property type="component" value="Unassembled WGS sequence"/>
</dbReference>
<evidence type="ECO:0000256" key="6">
    <source>
        <dbReference type="ARBA" id="ARBA00022679"/>
    </source>
</evidence>
<comment type="function">
    <text evidence="10">Catalyzes the transfer of a geranyl-geranyl moiety from geranyl-geranyl pyrophosphate to cysteines occuring in specific C-terminal amino acid sequences.</text>
</comment>
<sequence length="449" mass="52832">MHGRPRNQTIDEKKKQILKEKIEVFSALRSDLLKNKHNKIFSYDALSKIEKALYIAPEFYTLWNYRKEIITHLTEENEEIKNSAEKKKEIYEGELQLTQTVLSKHHIKSYATWHHRCWIMQKLDATYWENDLKLTSQLLSYDNRNFHCWNYRRFILHLLDRKPSAELEYLYGMLDDVQNYSAWHNRSSLLVEYSQKEAIPFTDVVNQEYDLCTNAFYTEPSNQSAWIYHRWLLSSPEGKTLRSKDLETCNELLDMMTDLKNPKDEKWCLVTIVLNMLEEPILEEAEKETVITHLNKLVQLDPTHKGYYNDIRSDFLLKHYSNRDHLEKLVINSMQISRMHILNTLPEIFAQLKHIDLSNNNIISIPTLKLENLEELVLDDNKIRFLEGLAHLKKLTKLSLNNNAIAKIPNVLVSSTVSQLFLNGNPVVNTQSLEQNKSVAFPSLSQLQQ</sequence>
<evidence type="ECO:0000313" key="11">
    <source>
        <dbReference type="EMBL" id="KAG2388455.1"/>
    </source>
</evidence>
<dbReference type="PROSITE" id="PS51450">
    <property type="entry name" value="LRR"/>
    <property type="match status" value="3"/>
</dbReference>
<gene>
    <name evidence="11" type="ORF">C9374_000619</name>
</gene>
<dbReference type="PROSITE" id="PS51147">
    <property type="entry name" value="PFTA"/>
    <property type="match status" value="4"/>
</dbReference>
<dbReference type="InterPro" id="IPR003591">
    <property type="entry name" value="Leu-rich_rpt_typical-subtyp"/>
</dbReference>
<keyword evidence="7" id="KW-0677">Repeat</keyword>
<accession>A0AA88GWT9</accession>
<dbReference type="EC" id="2.5.1.60" evidence="2 10"/>
<dbReference type="Gene3D" id="3.80.10.10">
    <property type="entry name" value="Ribonuclease Inhibitor"/>
    <property type="match status" value="1"/>
</dbReference>
<proteinExistence type="inferred from homology"/>
<dbReference type="GeneID" id="68093081"/>
<evidence type="ECO:0000256" key="1">
    <source>
        <dbReference type="ARBA" id="ARBA00006734"/>
    </source>
</evidence>
<dbReference type="InterPro" id="IPR032675">
    <property type="entry name" value="LRR_dom_sf"/>
</dbReference>
<evidence type="ECO:0000256" key="5">
    <source>
        <dbReference type="ARBA" id="ARBA00022614"/>
    </source>
</evidence>
<organism evidence="11 12">
    <name type="scientific">Naegleria lovaniensis</name>
    <name type="common">Amoeba</name>
    <dbReference type="NCBI Taxonomy" id="51637"/>
    <lineage>
        <taxon>Eukaryota</taxon>
        <taxon>Discoba</taxon>
        <taxon>Heterolobosea</taxon>
        <taxon>Tetramitia</taxon>
        <taxon>Eutetramitia</taxon>
        <taxon>Vahlkampfiidae</taxon>
        <taxon>Naegleria</taxon>
    </lineage>
</organism>
<dbReference type="GO" id="GO:0005968">
    <property type="term" value="C:Rab-protein geranylgeranyltransferase complex"/>
    <property type="evidence" value="ECO:0007669"/>
    <property type="project" value="TreeGrafter"/>
</dbReference>